<dbReference type="PANTHER" id="PTHR43651:SF3">
    <property type="entry name" value="1,4-ALPHA-GLUCAN-BRANCHING ENZYME"/>
    <property type="match status" value="1"/>
</dbReference>
<sequence length="84" mass="9851">GDGDWLRQRAERQGPEAPISIYEVHLGSWRRRPDRDPSTDDQGWLGYRELAEELLPYVKEMGYTHIELLPVSEHPLDQSWGYQT</sequence>
<feature type="non-terminal residue" evidence="1">
    <location>
        <position position="84"/>
    </location>
</feature>
<dbReference type="GO" id="GO:0003844">
    <property type="term" value="F:1,4-alpha-glucan branching enzyme activity"/>
    <property type="evidence" value="ECO:0007669"/>
    <property type="project" value="TreeGrafter"/>
</dbReference>
<comment type="caution">
    <text evidence="1">The sequence shown here is derived from an EMBL/GenBank/DDBJ whole genome shotgun (WGS) entry which is preliminary data.</text>
</comment>
<organism evidence="1">
    <name type="scientific">marine sediment metagenome</name>
    <dbReference type="NCBI Taxonomy" id="412755"/>
    <lineage>
        <taxon>unclassified sequences</taxon>
        <taxon>metagenomes</taxon>
        <taxon>ecological metagenomes</taxon>
    </lineage>
</organism>
<dbReference type="GO" id="GO:0005978">
    <property type="term" value="P:glycogen biosynthetic process"/>
    <property type="evidence" value="ECO:0007669"/>
    <property type="project" value="TreeGrafter"/>
</dbReference>
<reference evidence="1" key="1">
    <citation type="journal article" date="2014" name="Front. Microbiol.">
        <title>High frequency of phylogenetically diverse reductive dehalogenase-homologous genes in deep subseafloor sedimentary metagenomes.</title>
        <authorList>
            <person name="Kawai M."/>
            <person name="Futagami T."/>
            <person name="Toyoda A."/>
            <person name="Takaki Y."/>
            <person name="Nishi S."/>
            <person name="Hori S."/>
            <person name="Arai W."/>
            <person name="Tsubouchi T."/>
            <person name="Morono Y."/>
            <person name="Uchiyama I."/>
            <person name="Ito T."/>
            <person name="Fujiyama A."/>
            <person name="Inagaki F."/>
            <person name="Takami H."/>
        </authorList>
    </citation>
    <scope>NUCLEOTIDE SEQUENCE</scope>
    <source>
        <strain evidence="1">Expedition CK06-06</strain>
    </source>
</reference>
<dbReference type="PANTHER" id="PTHR43651">
    <property type="entry name" value="1,4-ALPHA-GLUCAN-BRANCHING ENZYME"/>
    <property type="match status" value="1"/>
</dbReference>
<name>X0SND8_9ZZZZ</name>
<protein>
    <recommendedName>
        <fullName evidence="2">Glycosyl hydrolase family 13 catalytic domain-containing protein</fullName>
    </recommendedName>
</protein>
<dbReference type="Gene3D" id="3.20.20.80">
    <property type="entry name" value="Glycosidases"/>
    <property type="match status" value="1"/>
</dbReference>
<evidence type="ECO:0000313" key="1">
    <source>
        <dbReference type="EMBL" id="GAF76651.1"/>
    </source>
</evidence>
<accession>X0SND8</accession>
<gene>
    <name evidence="1" type="ORF">S01H1_03319</name>
</gene>
<proteinExistence type="predicted"/>
<dbReference type="AlphaFoldDB" id="X0SND8"/>
<dbReference type="EMBL" id="BARS01001815">
    <property type="protein sequence ID" value="GAF76651.1"/>
    <property type="molecule type" value="Genomic_DNA"/>
</dbReference>
<evidence type="ECO:0008006" key="2">
    <source>
        <dbReference type="Google" id="ProtNLM"/>
    </source>
</evidence>
<dbReference type="SUPFAM" id="SSF51445">
    <property type="entry name" value="(Trans)glycosidases"/>
    <property type="match status" value="1"/>
</dbReference>
<dbReference type="GO" id="GO:0005829">
    <property type="term" value="C:cytosol"/>
    <property type="evidence" value="ECO:0007669"/>
    <property type="project" value="TreeGrafter"/>
</dbReference>
<dbReference type="InterPro" id="IPR017853">
    <property type="entry name" value="GH"/>
</dbReference>
<feature type="non-terminal residue" evidence="1">
    <location>
        <position position="1"/>
    </location>
</feature>